<name>A0A0C9W9E3_9AGAM</name>
<evidence type="ECO:0000313" key="2">
    <source>
        <dbReference type="Proteomes" id="UP000053820"/>
    </source>
</evidence>
<proteinExistence type="predicted"/>
<dbReference type="EMBL" id="KN839887">
    <property type="protein sequence ID" value="KIJ59482.1"/>
    <property type="molecule type" value="Genomic_DNA"/>
</dbReference>
<dbReference type="HOGENOM" id="CLU_522805_0_0_1"/>
<sequence>MFTNISVQNATQLGLNTVSRPYIDDEDGLAKKLSVTLTPSRSVPRTSRPHANLVSLHLAYIWKTVGRRKDAYNSSDMIEEVNPFSSTLYLPTESLLTRVTEQFLTYHFVGRYPLIFGPWCKRLDLEMDYFPSIGRSIGEIMNRSKNPAFISKCKRLLKAARSRHNLVLQASSTAIYSCTRDDASEDIEWETEDPPSASILTNEEVLCESLEQLFRVGVPQRRFKPTTTYSILSLPQEDDDDLVQSSRDGAIVAAGTDCPFSWLDLPDIAMFPPLFGSTDIQQTLPDDMDDHVQEDWPEDEDLWRTHEDTSQSYEHDFETPSDESLISLSDSSASITTPASRASFPAHYHENEDDYRGARPGALQCGFSQEGAFLEDSENSALFTSLAPSVSHHAAHDRFHSQSFAHLTMDQELDVCQAYSGGFEVLDSPVVDGSLDVGYEESDSILFELDEMMDSADNILPVDFSFDDTSFSPDVTQYTNTSSNGEATDDSTDVHYTFTLSHQVADASGAADWLGAEFWDP</sequence>
<protein>
    <submittedName>
        <fullName evidence="1">Uncharacterized protein</fullName>
    </submittedName>
</protein>
<dbReference type="OrthoDB" id="3141012at2759"/>
<organism evidence="1 2">
    <name type="scientific">Hydnomerulius pinastri MD-312</name>
    <dbReference type="NCBI Taxonomy" id="994086"/>
    <lineage>
        <taxon>Eukaryota</taxon>
        <taxon>Fungi</taxon>
        <taxon>Dikarya</taxon>
        <taxon>Basidiomycota</taxon>
        <taxon>Agaricomycotina</taxon>
        <taxon>Agaricomycetes</taxon>
        <taxon>Agaricomycetidae</taxon>
        <taxon>Boletales</taxon>
        <taxon>Boletales incertae sedis</taxon>
        <taxon>Leucogyrophana</taxon>
    </lineage>
</organism>
<dbReference type="AlphaFoldDB" id="A0A0C9W9E3"/>
<reference evidence="1 2" key="1">
    <citation type="submission" date="2014-04" db="EMBL/GenBank/DDBJ databases">
        <title>Evolutionary Origins and Diversification of the Mycorrhizal Mutualists.</title>
        <authorList>
            <consortium name="DOE Joint Genome Institute"/>
            <consortium name="Mycorrhizal Genomics Consortium"/>
            <person name="Kohler A."/>
            <person name="Kuo A."/>
            <person name="Nagy L.G."/>
            <person name="Floudas D."/>
            <person name="Copeland A."/>
            <person name="Barry K.W."/>
            <person name="Cichocki N."/>
            <person name="Veneault-Fourrey C."/>
            <person name="LaButti K."/>
            <person name="Lindquist E.A."/>
            <person name="Lipzen A."/>
            <person name="Lundell T."/>
            <person name="Morin E."/>
            <person name="Murat C."/>
            <person name="Riley R."/>
            <person name="Ohm R."/>
            <person name="Sun H."/>
            <person name="Tunlid A."/>
            <person name="Henrissat B."/>
            <person name="Grigoriev I.V."/>
            <person name="Hibbett D.S."/>
            <person name="Martin F."/>
        </authorList>
    </citation>
    <scope>NUCLEOTIDE SEQUENCE [LARGE SCALE GENOMIC DNA]</scope>
    <source>
        <strain evidence="1 2">MD-312</strain>
    </source>
</reference>
<accession>A0A0C9W9E3</accession>
<keyword evidence="2" id="KW-1185">Reference proteome</keyword>
<dbReference type="Proteomes" id="UP000053820">
    <property type="component" value="Unassembled WGS sequence"/>
</dbReference>
<gene>
    <name evidence="1" type="ORF">HYDPIDRAFT_33170</name>
</gene>
<evidence type="ECO:0000313" key="1">
    <source>
        <dbReference type="EMBL" id="KIJ59482.1"/>
    </source>
</evidence>